<dbReference type="STRING" id="428411.AOQ87_02155"/>
<dbReference type="GO" id="GO:0006177">
    <property type="term" value="P:GMP biosynthetic process"/>
    <property type="evidence" value="ECO:0007669"/>
    <property type="project" value="UniProtKB-KW"/>
</dbReference>
<evidence type="ECO:0000256" key="2">
    <source>
        <dbReference type="ARBA" id="ARBA00005502"/>
    </source>
</evidence>
<keyword evidence="4" id="KW-0658">Purine biosynthesis</keyword>
<dbReference type="PIRSF" id="PIRSF000130">
    <property type="entry name" value="IMPDH"/>
    <property type="match status" value="1"/>
</dbReference>
<evidence type="ECO:0000256" key="4">
    <source>
        <dbReference type="ARBA" id="ARBA00022755"/>
    </source>
</evidence>
<dbReference type="InterPro" id="IPR015875">
    <property type="entry name" value="IMP_DH/GMP_Rdtase_CS"/>
</dbReference>
<sequence length="491" mass="54618">MLRIKKIKGLTFDDVLLVPAYSTIVSDSIDLSTHLTKEIQLNIPIISASMDTLAESELSIELAQSGGIGFIHKNMTIQNQSEEVKKVKNYQVETTDNWYFQSNSTILQIFKTAESKHTMQYRIEEKKFVSFSIVRNIDFPKNINHPSCKIFSKYKISIVEEQEKYVDVFHKMISDRSKYALIINNCKDIMGMFSIEVSSKDEKNFRACKDKRGRLRVGAAISANENDDRIKELIESEVDVILIDSSHGHSDIVLRKIFETKKKYPNLPIIGGNVATSKGALDLVQAGADAVKVGIGPGSICTTRIVTGVGIPQITAISESSEALSKTEIPIIADGGIRFSGDVGKAIAAGAKCVMLGSVLAGTKESIGKLVIYKDGFYRQYRGMGSKKSMVHGSYDRYFQLNTKETGQFVPEGVERKILYKGFLKDVVHKIIGGLRSCMRLTGCNNINQLRLNTEFITISQSGIKENHAHGTDMLGDSLSYRNQLEIFKLK</sequence>
<feature type="binding site" description="in other chain" evidence="12">
    <location>
        <position position="298"/>
    </location>
    <ligand>
        <name>K(+)</name>
        <dbReference type="ChEBI" id="CHEBI:29103"/>
        <note>ligand shared between two tetrameric partners</note>
    </ligand>
</feature>
<feature type="binding site" evidence="11">
    <location>
        <begin position="244"/>
        <end position="246"/>
    </location>
    <ligand>
        <name>NAD(+)</name>
        <dbReference type="ChEBI" id="CHEBI:57540"/>
    </ligand>
</feature>
<evidence type="ECO:0000256" key="11">
    <source>
        <dbReference type="PIRSR" id="PIRSR000130-3"/>
    </source>
</evidence>
<comment type="catalytic activity">
    <reaction evidence="8">
        <text>IMP + NAD(+) + H2O = XMP + NADH + H(+)</text>
        <dbReference type="Rhea" id="RHEA:11708"/>
        <dbReference type="ChEBI" id="CHEBI:15377"/>
        <dbReference type="ChEBI" id="CHEBI:15378"/>
        <dbReference type="ChEBI" id="CHEBI:57464"/>
        <dbReference type="ChEBI" id="CHEBI:57540"/>
        <dbReference type="ChEBI" id="CHEBI:57945"/>
        <dbReference type="ChEBI" id="CHEBI:58053"/>
        <dbReference type="EC" id="1.1.1.205"/>
    </reaction>
</comment>
<keyword evidence="7 11" id="KW-0520">NAD</keyword>
<evidence type="ECO:0000313" key="15">
    <source>
        <dbReference type="Proteomes" id="UP000242793"/>
    </source>
</evidence>
<dbReference type="AlphaFoldDB" id="A0A1V0HKS9"/>
<dbReference type="Pfam" id="PF00478">
    <property type="entry name" value="IMPDH"/>
    <property type="match status" value="1"/>
</dbReference>
<comment type="similarity">
    <text evidence="2">Belongs to the IMPDH/GMPR family.</text>
</comment>
<feature type="binding site" evidence="11">
    <location>
        <begin position="294"/>
        <end position="296"/>
    </location>
    <ligand>
        <name>NAD(+)</name>
        <dbReference type="ChEBI" id="CHEBI:57540"/>
    </ligand>
</feature>
<comment type="cofactor">
    <cofactor evidence="1">
        <name>K(+)</name>
        <dbReference type="ChEBI" id="CHEBI:29103"/>
    </cofactor>
</comment>
<dbReference type="GO" id="GO:0003938">
    <property type="term" value="F:IMP dehydrogenase activity"/>
    <property type="evidence" value="ECO:0007669"/>
    <property type="project" value="UniProtKB-EC"/>
</dbReference>
<dbReference type="SMART" id="SM01240">
    <property type="entry name" value="IMPDH"/>
    <property type="match status" value="1"/>
</dbReference>
<evidence type="ECO:0000256" key="5">
    <source>
        <dbReference type="ARBA" id="ARBA00022958"/>
    </source>
</evidence>
<gene>
    <name evidence="14" type="ORF">AOQ87_02155</name>
</gene>
<dbReference type="FunFam" id="3.20.20.70:FF:000424">
    <property type="entry name" value="Inosine-5'-monophosphate dehydrogenase 2"/>
    <property type="match status" value="1"/>
</dbReference>
<feature type="binding site" description="in other chain" evidence="12">
    <location>
        <position position="296"/>
    </location>
    <ligand>
        <name>K(+)</name>
        <dbReference type="ChEBI" id="CHEBI:29103"/>
        <note>ligand shared between two tetrameric partners</note>
    </ligand>
</feature>
<dbReference type="PANTHER" id="PTHR11911:SF111">
    <property type="entry name" value="INOSINE-5'-MONOPHOSPHATE DEHYDROGENASE"/>
    <property type="match status" value="1"/>
</dbReference>
<protein>
    <recommendedName>
        <fullName evidence="13">IMP dehydrogenase/GMP reductase domain-containing protein</fullName>
    </recommendedName>
</protein>
<dbReference type="CDD" id="cd00381">
    <property type="entry name" value="IMPDH"/>
    <property type="match status" value="1"/>
</dbReference>
<feature type="active site" description="Thioimidate intermediate" evidence="9">
    <location>
        <position position="301"/>
    </location>
</feature>
<evidence type="ECO:0000256" key="8">
    <source>
        <dbReference type="ARBA" id="ARBA00048028"/>
    </source>
</evidence>
<keyword evidence="6" id="KW-0560">Oxidoreductase</keyword>
<dbReference type="GO" id="GO:0006183">
    <property type="term" value="P:GTP biosynthetic process"/>
    <property type="evidence" value="ECO:0007669"/>
    <property type="project" value="TreeGrafter"/>
</dbReference>
<evidence type="ECO:0000256" key="6">
    <source>
        <dbReference type="ARBA" id="ARBA00023002"/>
    </source>
</evidence>
<feature type="binding site" evidence="10">
    <location>
        <begin position="357"/>
        <end position="358"/>
    </location>
    <ligand>
        <name>IMP</name>
        <dbReference type="ChEBI" id="CHEBI:58053"/>
    </ligand>
</feature>
<dbReference type="InterPro" id="IPR013785">
    <property type="entry name" value="Aldolase_TIM"/>
</dbReference>
<organism evidence="14 15">
    <name type="scientific">Candidatus Riesia pediculischaeffi</name>
    <dbReference type="NCBI Taxonomy" id="428411"/>
    <lineage>
        <taxon>Bacteria</taxon>
        <taxon>Pseudomonadati</taxon>
        <taxon>Pseudomonadota</taxon>
        <taxon>Gammaproteobacteria</taxon>
        <taxon>Enterobacterales</taxon>
        <taxon>Enterobacteriaceae</taxon>
        <taxon>Candidatus Riesia</taxon>
    </lineage>
</organism>
<reference evidence="14 15" key="1">
    <citation type="submission" date="2015-10" db="EMBL/GenBank/DDBJ databases">
        <title>Survey of human and primate louse endosymbionts.</title>
        <authorList>
            <person name="Boyd B.M."/>
        </authorList>
    </citation>
    <scope>NUCLEOTIDE SEQUENCE [LARGE SCALE GENOMIC DNA]</scope>
    <source>
        <strain evidence="14 15">PTSK</strain>
    </source>
</reference>
<keyword evidence="3" id="KW-0332">GMP biosynthesis</keyword>
<evidence type="ECO:0000259" key="13">
    <source>
        <dbReference type="Pfam" id="PF00478"/>
    </source>
</evidence>
<name>A0A1V0HKS9_9ENTR</name>
<evidence type="ECO:0000256" key="7">
    <source>
        <dbReference type="ARBA" id="ARBA00023027"/>
    </source>
</evidence>
<dbReference type="KEGG" id="rped:AOQ87_02155"/>
<dbReference type="EMBL" id="CP012839">
    <property type="protein sequence ID" value="ARC53440.1"/>
    <property type="molecule type" value="Genomic_DNA"/>
</dbReference>
<feature type="active site" description="Proton acceptor" evidence="9">
    <location>
        <position position="397"/>
    </location>
</feature>
<feature type="domain" description="IMP dehydrogenase/GMP reductase" evidence="13">
    <location>
        <begin position="9"/>
        <end position="470"/>
    </location>
</feature>
<evidence type="ECO:0000313" key="14">
    <source>
        <dbReference type="EMBL" id="ARC53440.1"/>
    </source>
</evidence>
<keyword evidence="15" id="KW-1185">Reference proteome</keyword>
<dbReference type="InterPro" id="IPR001093">
    <property type="entry name" value="IMP_DH_GMPRt"/>
</dbReference>
<feature type="binding site" evidence="10">
    <location>
        <position position="412"/>
    </location>
    <ligand>
        <name>IMP</name>
        <dbReference type="ChEBI" id="CHEBI:58053"/>
    </ligand>
</feature>
<feature type="binding site" description="in other chain" evidence="12">
    <location>
        <position position="301"/>
    </location>
    <ligand>
        <name>K(+)</name>
        <dbReference type="ChEBI" id="CHEBI:29103"/>
        <note>ligand shared between two tetrameric partners</note>
    </ligand>
</feature>
<dbReference type="Gene3D" id="3.20.20.70">
    <property type="entry name" value="Aldolase class I"/>
    <property type="match status" value="1"/>
</dbReference>
<dbReference type="Proteomes" id="UP000242793">
    <property type="component" value="Chromosome"/>
</dbReference>
<evidence type="ECO:0000256" key="12">
    <source>
        <dbReference type="PIRSR" id="PIRSR000130-4"/>
    </source>
</evidence>
<feature type="binding site" evidence="10">
    <location>
        <begin position="381"/>
        <end position="385"/>
    </location>
    <ligand>
        <name>IMP</name>
        <dbReference type="ChEBI" id="CHEBI:58053"/>
    </ligand>
</feature>
<dbReference type="PANTHER" id="PTHR11911">
    <property type="entry name" value="INOSINE-5-MONOPHOSPHATE DEHYDROGENASE RELATED"/>
    <property type="match status" value="1"/>
</dbReference>
<accession>A0A1V0HKS9</accession>
<dbReference type="RefSeq" id="WP_080626638.1">
    <property type="nucleotide sequence ID" value="NZ_CP012839.1"/>
</dbReference>
<dbReference type="PROSITE" id="PS00487">
    <property type="entry name" value="IMP_DH_GMP_RED"/>
    <property type="match status" value="1"/>
</dbReference>
<feature type="binding site" evidence="10">
    <location>
        <position position="299"/>
    </location>
    <ligand>
        <name>IMP</name>
        <dbReference type="ChEBI" id="CHEBI:58053"/>
    </ligand>
</feature>
<feature type="binding site" evidence="10">
    <location>
        <begin position="334"/>
        <end position="336"/>
    </location>
    <ligand>
        <name>IMP</name>
        <dbReference type="ChEBI" id="CHEBI:58053"/>
    </ligand>
</feature>
<evidence type="ECO:0000256" key="10">
    <source>
        <dbReference type="PIRSR" id="PIRSR000130-2"/>
    </source>
</evidence>
<keyword evidence="5 12" id="KW-0630">Potassium</keyword>
<evidence type="ECO:0000256" key="3">
    <source>
        <dbReference type="ARBA" id="ARBA00022749"/>
    </source>
</evidence>
<dbReference type="SUPFAM" id="SSF51412">
    <property type="entry name" value="Inosine monophosphate dehydrogenase (IMPDH)"/>
    <property type="match status" value="1"/>
</dbReference>
<evidence type="ECO:0000256" key="1">
    <source>
        <dbReference type="ARBA" id="ARBA00001958"/>
    </source>
</evidence>
<dbReference type="InterPro" id="IPR005990">
    <property type="entry name" value="IMP_DH"/>
</dbReference>
<proteinExistence type="inferred from homology"/>
<evidence type="ECO:0000256" key="9">
    <source>
        <dbReference type="PIRSR" id="PIRSR000130-1"/>
    </source>
</evidence>